<evidence type="ECO:0000313" key="2">
    <source>
        <dbReference type="Proteomes" id="UP000788993"/>
    </source>
</evidence>
<name>A0A9P8P158_9ASCO</name>
<gene>
    <name evidence="1" type="ORF">OGATHE_004528</name>
</gene>
<dbReference type="EMBL" id="JAEUBD010001266">
    <property type="protein sequence ID" value="KAH3662952.1"/>
    <property type="molecule type" value="Genomic_DNA"/>
</dbReference>
<organism evidence="1 2">
    <name type="scientific">Ogataea polymorpha</name>
    <dbReference type="NCBI Taxonomy" id="460523"/>
    <lineage>
        <taxon>Eukaryota</taxon>
        <taxon>Fungi</taxon>
        <taxon>Dikarya</taxon>
        <taxon>Ascomycota</taxon>
        <taxon>Saccharomycotina</taxon>
        <taxon>Pichiomycetes</taxon>
        <taxon>Pichiales</taxon>
        <taxon>Pichiaceae</taxon>
        <taxon>Ogataea</taxon>
    </lineage>
</organism>
<dbReference type="Proteomes" id="UP000788993">
    <property type="component" value="Unassembled WGS sequence"/>
</dbReference>
<reference evidence="1" key="2">
    <citation type="submission" date="2021-01" db="EMBL/GenBank/DDBJ databases">
        <authorList>
            <person name="Schikora-Tamarit M.A."/>
        </authorList>
    </citation>
    <scope>NUCLEOTIDE SEQUENCE</scope>
    <source>
        <strain evidence="1">NCAIM Y.01608</strain>
    </source>
</reference>
<proteinExistence type="predicted"/>
<reference evidence="1" key="1">
    <citation type="journal article" date="2021" name="Open Biol.">
        <title>Shared evolutionary footprints suggest mitochondrial oxidative damage underlies multiple complex I losses in fungi.</title>
        <authorList>
            <person name="Schikora-Tamarit M.A."/>
            <person name="Marcet-Houben M."/>
            <person name="Nosek J."/>
            <person name="Gabaldon T."/>
        </authorList>
    </citation>
    <scope>NUCLEOTIDE SEQUENCE</scope>
    <source>
        <strain evidence="1">NCAIM Y.01608</strain>
    </source>
</reference>
<accession>A0A9P8P158</accession>
<comment type="caution">
    <text evidence="1">The sequence shown here is derived from an EMBL/GenBank/DDBJ whole genome shotgun (WGS) entry which is preliminary data.</text>
</comment>
<sequence length="125" mass="13901">MLEACPELGNRISCMFSKIEICTLLERKPNERAKISTEISTSIVSRSGGNNEKSVLWNGSSSMVLISSDGFCLRRVVDLTNSSSTLKVLSFLVLKPDLQMFSTTSNKRLELESDLGRKGCSLMWF</sequence>
<evidence type="ECO:0000313" key="1">
    <source>
        <dbReference type="EMBL" id="KAH3662952.1"/>
    </source>
</evidence>
<dbReference type="AlphaFoldDB" id="A0A9P8P158"/>
<keyword evidence="2" id="KW-1185">Reference proteome</keyword>
<protein>
    <submittedName>
        <fullName evidence="1">Uncharacterized protein</fullName>
    </submittedName>
</protein>